<dbReference type="Proteomes" id="UP000006196">
    <property type="component" value="Unassembled WGS sequence"/>
</dbReference>
<name>C0XRE7_CORLD</name>
<reference evidence="1" key="1">
    <citation type="submission" date="2009-01" db="EMBL/GenBank/DDBJ databases">
        <authorList>
            <person name="Qin X."/>
            <person name="Bachman B."/>
            <person name="Battles P."/>
            <person name="Bell A."/>
            <person name="Bess C."/>
            <person name="Bickham C."/>
            <person name="Chaboub L."/>
            <person name="Chen D."/>
            <person name="Coyle M."/>
            <person name="Deiros D.R."/>
            <person name="Dinh H."/>
            <person name="Forbes L."/>
            <person name="Fowler G."/>
            <person name="Francisco L."/>
            <person name="Fu Q."/>
            <person name="Gubbala S."/>
            <person name="Hale W."/>
            <person name="Han Y."/>
            <person name="Hemphill L."/>
            <person name="Highlander S.K."/>
            <person name="Hirani K."/>
            <person name="Hogues M."/>
            <person name="Jackson L."/>
            <person name="Jakkamsetti A."/>
            <person name="Javaid M."/>
            <person name="Jiang H."/>
            <person name="Korchina V."/>
            <person name="Kovar C."/>
            <person name="Lara F."/>
            <person name="Lee S."/>
            <person name="Mata R."/>
            <person name="Mathew T."/>
            <person name="Moen C."/>
            <person name="Morales K."/>
            <person name="Munidasa M."/>
            <person name="Nazareth L."/>
            <person name="Ngo R."/>
            <person name="Nguyen L."/>
            <person name="Okwuonu G."/>
            <person name="Ongeri F."/>
            <person name="Patil S."/>
            <person name="Petrosino J."/>
            <person name="Pham C."/>
            <person name="Pham P."/>
            <person name="Pu L.-L."/>
            <person name="Puazo M."/>
            <person name="Raj R."/>
            <person name="Reid J."/>
            <person name="Rouhana J."/>
            <person name="Saada N."/>
            <person name="Shang Y."/>
            <person name="Simmons D."/>
            <person name="Thornton R."/>
            <person name="Warren J."/>
            <person name="Weissenberger G."/>
            <person name="Zhang J."/>
            <person name="Zhang L."/>
            <person name="Zhou C."/>
            <person name="Zhu D."/>
            <person name="Muzny D."/>
            <person name="Worley K."/>
            <person name="Gibbs R."/>
        </authorList>
    </citation>
    <scope>NUCLEOTIDE SEQUENCE [LARGE SCALE GENOMIC DNA]</scope>
    <source>
        <strain evidence="1">DSM 44291</strain>
    </source>
</reference>
<sequence length="303" mass="32840">MKHLIVGPEGHGVTAYALQLAAALGVGERDIIREEAFTHAPLADSPIHVTFTDHLFGAQPLAAVEALLSRLGGRPASVSFHDVPQPEEGRERCARRAEAYQRLRDAAAVSVVNSHHEAQFFNQAPAVIRLPIPRVSSHFDPVPGTVGILGFLYPGKGHEDLIAALEGTAYDLRFLGAVSQGHEQWARDLSSHAARVEITGWLGADELASEMGRVAVPVCAHRHFSASGSLMTWLGAGRNVLASDSAYTREIDRWLPGRITLVRDGAWREAVEQFTPRVIDPPSYGWGDVAAAWTRQWAACGLT</sequence>
<dbReference type="EMBL" id="ACHJ01000100">
    <property type="protein sequence ID" value="EEI17180.1"/>
    <property type="molecule type" value="Genomic_DNA"/>
</dbReference>
<proteinExistence type="predicted"/>
<evidence type="ECO:0000313" key="1">
    <source>
        <dbReference type="EMBL" id="EEI17180.1"/>
    </source>
</evidence>
<organism evidence="1 2">
    <name type="scientific">Corynebacterium lipophiloflavum (strain ATCC 700352 / DSM 44291 / CCUG 37336 / JCM 10383 / DMMZ 1944)</name>
    <dbReference type="NCBI Taxonomy" id="525263"/>
    <lineage>
        <taxon>Bacteria</taxon>
        <taxon>Bacillati</taxon>
        <taxon>Actinomycetota</taxon>
        <taxon>Actinomycetes</taxon>
        <taxon>Mycobacteriales</taxon>
        <taxon>Corynebacteriaceae</taxon>
        <taxon>Corynebacterium</taxon>
    </lineage>
</organism>
<dbReference type="eggNOG" id="COG1216">
    <property type="taxonomic scope" value="Bacteria"/>
</dbReference>
<comment type="caution">
    <text evidence="1">The sequence shown here is derived from an EMBL/GenBank/DDBJ whole genome shotgun (WGS) entry which is preliminary data.</text>
</comment>
<protein>
    <recommendedName>
        <fullName evidence="3">Glycosyltransferase, group 1 family protein</fullName>
    </recommendedName>
</protein>
<dbReference type="OrthoDB" id="4120491at2"/>
<gene>
    <name evidence="1" type="ORF">HMPREF0298_1017</name>
</gene>
<dbReference type="Gene3D" id="3.40.50.2000">
    <property type="entry name" value="Glycogen Phosphorylase B"/>
    <property type="match status" value="1"/>
</dbReference>
<evidence type="ECO:0008006" key="3">
    <source>
        <dbReference type="Google" id="ProtNLM"/>
    </source>
</evidence>
<dbReference type="AlphaFoldDB" id="C0XRE7"/>
<dbReference type="SUPFAM" id="SSF53756">
    <property type="entry name" value="UDP-Glycosyltransferase/glycogen phosphorylase"/>
    <property type="match status" value="1"/>
</dbReference>
<accession>C0XRE7</accession>
<dbReference type="HOGENOM" id="CLU_825768_0_0_11"/>
<evidence type="ECO:0000313" key="2">
    <source>
        <dbReference type="Proteomes" id="UP000006196"/>
    </source>
</evidence>
<keyword evidence="2" id="KW-1185">Reference proteome</keyword>
<dbReference type="STRING" id="525263.HMPREF0298_1017"/>
<dbReference type="RefSeq" id="WP_006839741.1">
    <property type="nucleotide sequence ID" value="NZ_GG667192.1"/>
</dbReference>